<dbReference type="PROSITE" id="PS50887">
    <property type="entry name" value="GGDEF"/>
    <property type="match status" value="1"/>
</dbReference>
<feature type="domain" description="EAL" evidence="1">
    <location>
        <begin position="20"/>
        <end position="272"/>
    </location>
</feature>
<dbReference type="InterPro" id="IPR050706">
    <property type="entry name" value="Cyclic-di-GMP_PDE-like"/>
</dbReference>
<evidence type="ECO:0000259" key="2">
    <source>
        <dbReference type="PROSITE" id="PS50887"/>
    </source>
</evidence>
<dbReference type="Pfam" id="PF00990">
    <property type="entry name" value="GGDEF"/>
    <property type="match status" value="1"/>
</dbReference>
<dbReference type="SUPFAM" id="SSF141868">
    <property type="entry name" value="EAL domain-like"/>
    <property type="match status" value="1"/>
</dbReference>
<evidence type="ECO:0000259" key="1">
    <source>
        <dbReference type="PROSITE" id="PS50883"/>
    </source>
</evidence>
<dbReference type="Gene3D" id="3.30.70.270">
    <property type="match status" value="1"/>
</dbReference>
<dbReference type="KEGG" id="amon:H9L24_20770"/>
<evidence type="ECO:0000313" key="4">
    <source>
        <dbReference type="Proteomes" id="UP000516057"/>
    </source>
</evidence>
<dbReference type="SMART" id="SM00052">
    <property type="entry name" value="EAL"/>
    <property type="match status" value="1"/>
</dbReference>
<dbReference type="CDD" id="cd04598">
    <property type="entry name" value="CBS_pair_GGDEF_EAL"/>
    <property type="match status" value="1"/>
</dbReference>
<dbReference type="SMART" id="SM00267">
    <property type="entry name" value="GGDEF"/>
    <property type="match status" value="1"/>
</dbReference>
<dbReference type="Pfam" id="PF00563">
    <property type="entry name" value="EAL"/>
    <property type="match status" value="1"/>
</dbReference>
<dbReference type="InterPro" id="IPR035919">
    <property type="entry name" value="EAL_sf"/>
</dbReference>
<dbReference type="EMBL" id="CP060790">
    <property type="protein sequence ID" value="QNP59235.1"/>
    <property type="molecule type" value="Genomic_DNA"/>
</dbReference>
<sequence>MMYCKLDSLNAVMAALSPGLHGGDGPLARLVREGGLHCVFQPLGDLREGSVYAHEALIRGPQGSALHTPDTLLEQARRERILQDFEIVCVCTALHHWGQLGAPGRLFVNISAEALVRAVALCGAGLWADTVRTLGMSARMLVMEITEHERVTDLAPLRHALKEVHGAGTRLALDDFGDGRSSLRLWAEVKPDYVKIDKYFIRDISDHPEHLQMLQAIKGIADVFGTTLIAEGIETHDDLRALRDLDIPYGQGWLLGRPATEPREALETPALEVMHDRRVAVLPHLGQSARPGILRNLLVVQAPTAAPESSNDAVAALFKEHPQLHALAVVDGGRPVALINRQQFMNHYATLYFREVHGRKPCTAFANHAPRVVEMDCDVDQLVGILTSQDQRYLNDGFIVTDNGRYVGLGTGDQLVRGVTEARIEAARHANPLTFLPGNIPISLHVQRLLEAGAEFVACYADLNHFKPFNDYYGYWRGDQMIRLVARLAVAHCDARRDFVGHVGGDDFILLFQSGDWMQRCQAIVDGFAREALALFDEPARQAGGIWAEDRHGVKRFFSCTTLAIGALRIQPGSLRQAEEVANLAALAKHDAKLAPCGIALHESPARPAAAQAAASALAA</sequence>
<organism evidence="3 4">
    <name type="scientific">Paenacidovorax monticola</name>
    <dbReference type="NCBI Taxonomy" id="1926868"/>
    <lineage>
        <taxon>Bacteria</taxon>
        <taxon>Pseudomonadati</taxon>
        <taxon>Pseudomonadota</taxon>
        <taxon>Betaproteobacteria</taxon>
        <taxon>Burkholderiales</taxon>
        <taxon>Comamonadaceae</taxon>
        <taxon>Paenacidovorax</taxon>
    </lineage>
</organism>
<dbReference type="GO" id="GO:0071111">
    <property type="term" value="F:cyclic-guanylate-specific phosphodiesterase activity"/>
    <property type="evidence" value="ECO:0007669"/>
    <property type="project" value="InterPro"/>
</dbReference>
<dbReference type="PROSITE" id="PS50883">
    <property type="entry name" value="EAL"/>
    <property type="match status" value="1"/>
</dbReference>
<dbReference type="InterPro" id="IPR000160">
    <property type="entry name" value="GGDEF_dom"/>
</dbReference>
<name>A0A7H0HFB9_9BURK</name>
<evidence type="ECO:0000313" key="3">
    <source>
        <dbReference type="EMBL" id="QNP59235.1"/>
    </source>
</evidence>
<dbReference type="InterPro" id="IPR029787">
    <property type="entry name" value="Nucleotide_cyclase"/>
</dbReference>
<dbReference type="CDD" id="cd01948">
    <property type="entry name" value="EAL"/>
    <property type="match status" value="1"/>
</dbReference>
<reference evidence="3 4" key="1">
    <citation type="submission" date="2020-08" db="EMBL/GenBank/DDBJ databases">
        <title>Genome sequence of Acidovorax monticola KACC 19171T.</title>
        <authorList>
            <person name="Hyun D.-W."/>
            <person name="Bae J.-W."/>
        </authorList>
    </citation>
    <scope>NUCLEOTIDE SEQUENCE [LARGE SCALE GENOMIC DNA]</scope>
    <source>
        <strain evidence="3 4">KACC 19171</strain>
    </source>
</reference>
<feature type="domain" description="GGDEF" evidence="2">
    <location>
        <begin position="454"/>
        <end position="604"/>
    </location>
</feature>
<dbReference type="Gene3D" id="3.20.20.450">
    <property type="entry name" value="EAL domain"/>
    <property type="match status" value="1"/>
</dbReference>
<dbReference type="SUPFAM" id="SSF54631">
    <property type="entry name" value="CBS-domain pair"/>
    <property type="match status" value="1"/>
</dbReference>
<dbReference type="InterPro" id="IPR046342">
    <property type="entry name" value="CBS_dom_sf"/>
</dbReference>
<dbReference type="SUPFAM" id="SSF55073">
    <property type="entry name" value="Nucleotide cyclase"/>
    <property type="match status" value="1"/>
</dbReference>
<dbReference type="Proteomes" id="UP000516057">
    <property type="component" value="Chromosome"/>
</dbReference>
<dbReference type="InterPro" id="IPR043128">
    <property type="entry name" value="Rev_trsase/Diguanyl_cyclase"/>
</dbReference>
<accession>A0A7H0HFB9</accession>
<keyword evidence="4" id="KW-1185">Reference proteome</keyword>
<dbReference type="PANTHER" id="PTHR33121">
    <property type="entry name" value="CYCLIC DI-GMP PHOSPHODIESTERASE PDEF"/>
    <property type="match status" value="1"/>
</dbReference>
<protein>
    <submittedName>
        <fullName evidence="3">Phosphodiesterase</fullName>
    </submittedName>
</protein>
<dbReference type="AlphaFoldDB" id="A0A7H0HFB9"/>
<proteinExistence type="predicted"/>
<dbReference type="PANTHER" id="PTHR33121:SF76">
    <property type="entry name" value="SIGNALING PROTEIN"/>
    <property type="match status" value="1"/>
</dbReference>
<gene>
    <name evidence="3" type="ORF">H9L24_20770</name>
</gene>
<dbReference type="RefSeq" id="WP_187736220.1">
    <property type="nucleotide sequence ID" value="NZ_CP060790.1"/>
</dbReference>
<dbReference type="InterPro" id="IPR001633">
    <property type="entry name" value="EAL_dom"/>
</dbReference>